<reference evidence="2" key="1">
    <citation type="submission" date="2016-02" db="EMBL/GenBank/DDBJ databases">
        <title>Paenibacillus sp. LPB0068, isolated from Crassostrea gigas.</title>
        <authorList>
            <person name="Shin S.-K."/>
            <person name="Yi H."/>
        </authorList>
    </citation>
    <scope>NUCLEOTIDE SEQUENCE [LARGE SCALE GENOMIC DNA]</scope>
    <source>
        <strain evidence="2">KCTC 23969</strain>
    </source>
</reference>
<dbReference type="SUPFAM" id="SSF53448">
    <property type="entry name" value="Nucleotide-diphospho-sugar transferases"/>
    <property type="match status" value="1"/>
</dbReference>
<dbReference type="RefSeq" id="WP_068359447.1">
    <property type="nucleotide sequence ID" value="NZ_CP019337.1"/>
</dbReference>
<evidence type="ECO:0000313" key="1">
    <source>
        <dbReference type="EMBL" id="OBY66368.1"/>
    </source>
</evidence>
<keyword evidence="2" id="KW-1185">Reference proteome</keyword>
<dbReference type="AlphaFoldDB" id="A0A1B8U3B7"/>
<dbReference type="InterPro" id="IPR029044">
    <property type="entry name" value="Nucleotide-diphossugar_trans"/>
</dbReference>
<dbReference type="STRING" id="996801.BW723_09700"/>
<dbReference type="Gene3D" id="3.90.1200.10">
    <property type="match status" value="1"/>
</dbReference>
<proteinExistence type="predicted"/>
<dbReference type="SUPFAM" id="SSF56112">
    <property type="entry name" value="Protein kinase-like (PK-like)"/>
    <property type="match status" value="1"/>
</dbReference>
<dbReference type="KEGG" id="prn:BW723_09700"/>
<protein>
    <recommendedName>
        <fullName evidence="3">Capsular biosynthesis protein</fullName>
    </recommendedName>
</protein>
<dbReference type="EMBL" id="LSFL01000015">
    <property type="protein sequence ID" value="OBY66368.1"/>
    <property type="molecule type" value="Genomic_DNA"/>
</dbReference>
<dbReference type="Proteomes" id="UP000092612">
    <property type="component" value="Unassembled WGS sequence"/>
</dbReference>
<comment type="caution">
    <text evidence="1">The sequence shown here is derived from an EMBL/GenBank/DDBJ whole genome shotgun (WGS) entry which is preliminary data.</text>
</comment>
<organism evidence="1 2">
    <name type="scientific">Polaribacter reichenbachii</name>
    <dbReference type="NCBI Taxonomy" id="996801"/>
    <lineage>
        <taxon>Bacteria</taxon>
        <taxon>Pseudomonadati</taxon>
        <taxon>Bacteroidota</taxon>
        <taxon>Flavobacteriia</taxon>
        <taxon>Flavobacteriales</taxon>
        <taxon>Flavobacteriaceae</taxon>
    </lineage>
</organism>
<accession>A0A1B8U3B7</accession>
<gene>
    <name evidence="1" type="ORF">LPB301_06665</name>
</gene>
<sequence>MILINSAAYVSTGLNAEFGKLPPCMLPLQNRRLYFHQLKLFSKEEEIVLSLPKCYTLSEYDKTYLEEHNVGIVFVPKDLSLGESIIYTLNVLARFDEPLTILHGDTLIDKAPEGIDLCGIANAEDDYNWSYYEDLDGSYVYAGYFAFASQPLLIRAILEHDFSFIDGVKTYNQSNKLKHIKVSNWLDFGMVNSYYRSKSQMTTQRVFNDLRINSHSVVKYSSDKNKILAEANWFKTIPKELKHFIPALWESGVTNDAKGFYEIEYFYLSSLADLFVFGKNPEFVWKIILKACKEFIDTNAKYTPDNKVEIAKNSLLLYGNKTRLRLTRYCKEWDIDMDHTWCINGKEVPSLNNIVEEISNELSLPNPDNIHILHGDFGFSNILYDFKSQSIKVIDPRGVDMEGKYSIYGDIRYDVAKLAHSVIGMYDFIIGGNYHINIPDDYSMNLHFPLEENIKNVQLYFRTMKFAGQTLEQLKVYPILVHLFLSMLPLHADNPSRQKAMLSNALRLFVEYKNY</sequence>
<evidence type="ECO:0008006" key="3">
    <source>
        <dbReference type="Google" id="ProtNLM"/>
    </source>
</evidence>
<evidence type="ECO:0000313" key="2">
    <source>
        <dbReference type="Proteomes" id="UP000092612"/>
    </source>
</evidence>
<name>A0A1B8U3B7_9FLAO</name>
<dbReference type="InterPro" id="IPR011009">
    <property type="entry name" value="Kinase-like_dom_sf"/>
</dbReference>
<dbReference type="OrthoDB" id="9814110at2"/>